<reference evidence="2" key="2">
    <citation type="journal article" date="2021" name="PeerJ">
        <title>Extensive microbial diversity within the chicken gut microbiome revealed by metagenomics and culture.</title>
        <authorList>
            <person name="Gilroy R."/>
            <person name="Ravi A."/>
            <person name="Getino M."/>
            <person name="Pursley I."/>
            <person name="Horton D.L."/>
            <person name="Alikhan N.F."/>
            <person name="Baker D."/>
            <person name="Gharbi K."/>
            <person name="Hall N."/>
            <person name="Watson M."/>
            <person name="Adriaenssens E.M."/>
            <person name="Foster-Nyarko E."/>
            <person name="Jarju S."/>
            <person name="Secka A."/>
            <person name="Antonio M."/>
            <person name="Oren A."/>
            <person name="Chaudhuri R.R."/>
            <person name="La Ragione R."/>
            <person name="Hildebrand F."/>
            <person name="Pallen M.J."/>
        </authorList>
    </citation>
    <scope>NUCLEOTIDE SEQUENCE</scope>
    <source>
        <strain evidence="2">ChiBcec6-7307</strain>
    </source>
</reference>
<comment type="caution">
    <text evidence="2">The sequence shown here is derived from an EMBL/GenBank/DDBJ whole genome shotgun (WGS) entry which is preliminary data.</text>
</comment>
<evidence type="ECO:0000256" key="1">
    <source>
        <dbReference type="SAM" id="Coils"/>
    </source>
</evidence>
<evidence type="ECO:0000313" key="2">
    <source>
        <dbReference type="EMBL" id="HIV22644.1"/>
    </source>
</evidence>
<organism evidence="2 3">
    <name type="scientific">Candidatus Merdiplasma excrementigallinarum</name>
    <dbReference type="NCBI Taxonomy" id="2840864"/>
    <lineage>
        <taxon>Bacteria</taxon>
        <taxon>Bacillati</taxon>
        <taxon>Bacillota</taxon>
        <taxon>Clostridia</taxon>
        <taxon>Lachnospirales</taxon>
        <taxon>Lachnospiraceae</taxon>
        <taxon>Lachnospiraceae incertae sedis</taxon>
        <taxon>Candidatus Merdiplasma</taxon>
    </lineage>
</organism>
<dbReference type="Pfam" id="PF04977">
    <property type="entry name" value="DivIC"/>
    <property type="match status" value="1"/>
</dbReference>
<sequence>MAKRQKRRASRGNRIGMAGIAVVVLTLLAVLLVQSHRLENKNTAYAGQVTELEQQIAEQEARAEELEKLPEYTQSQEYIEKMAREKFGLVYPDEVIFRAEE</sequence>
<dbReference type="EMBL" id="DVOS01000022">
    <property type="protein sequence ID" value="HIV22644.1"/>
    <property type="molecule type" value="Genomic_DNA"/>
</dbReference>
<protein>
    <submittedName>
        <fullName evidence="2">Septum formation initiator family protein</fullName>
    </submittedName>
</protein>
<accession>A0A9D1T7E7</accession>
<gene>
    <name evidence="2" type="ORF">IAC80_01760</name>
</gene>
<dbReference type="InterPro" id="IPR007060">
    <property type="entry name" value="FtsL/DivIC"/>
</dbReference>
<dbReference type="AlphaFoldDB" id="A0A9D1T7E7"/>
<proteinExistence type="predicted"/>
<name>A0A9D1T7E7_9FIRM</name>
<evidence type="ECO:0000313" key="3">
    <source>
        <dbReference type="Proteomes" id="UP000886889"/>
    </source>
</evidence>
<feature type="coiled-coil region" evidence="1">
    <location>
        <begin position="35"/>
        <end position="69"/>
    </location>
</feature>
<keyword evidence="1" id="KW-0175">Coiled coil</keyword>
<dbReference type="Proteomes" id="UP000886889">
    <property type="component" value="Unassembled WGS sequence"/>
</dbReference>
<reference evidence="2" key="1">
    <citation type="submission" date="2020-10" db="EMBL/GenBank/DDBJ databases">
        <authorList>
            <person name="Gilroy R."/>
        </authorList>
    </citation>
    <scope>NUCLEOTIDE SEQUENCE</scope>
    <source>
        <strain evidence="2">ChiBcec6-7307</strain>
    </source>
</reference>